<reference evidence="7" key="1">
    <citation type="submission" date="2020-08" db="EMBL/GenBank/DDBJ databases">
        <title>Plant Genome Project.</title>
        <authorList>
            <person name="Zhang R.-G."/>
        </authorList>
    </citation>
    <scope>NUCLEOTIDE SEQUENCE</scope>
    <source>
        <strain evidence="7">WSP0</strain>
        <tissue evidence="7">Leaf</tissue>
    </source>
</reference>
<feature type="coiled-coil region" evidence="5">
    <location>
        <begin position="272"/>
        <end position="309"/>
    </location>
</feature>
<dbReference type="GO" id="GO:0009908">
    <property type="term" value="P:flower development"/>
    <property type="evidence" value="ECO:0007669"/>
    <property type="project" value="UniProtKB-KW"/>
</dbReference>
<comment type="caution">
    <text evidence="7">The sequence shown here is derived from an EMBL/GenBank/DDBJ whole genome shotgun (WGS) entry which is preliminary data.</text>
</comment>
<keyword evidence="4" id="KW-0287">Flowering</keyword>
<evidence type="ECO:0000313" key="8">
    <source>
        <dbReference type="Proteomes" id="UP000823749"/>
    </source>
</evidence>
<sequence length="1287" mass="146686">MALSERISANMKLNDSKKNSLRNAILTLALEWKDFDEQLDSTDNCFGECINELDCREKNLESLRESVKESNRELDLVRKSIESRTDELEVKDKEFRSFLEVHTKLLKLKEKQLDEIRRLTEERIEEAELREERLNDRQKLMEGLLLERREEEKKRFETIQKSIGQRLEDISSKEKYFEGRSKEIDSIQNWIERRAKELDSREEQIDERVKELDSMRKLNEKHWKELELKEKEVDSAKLWNTERAEKLDSREKELHSVKNFISQSFEDIHSKNKQLKLDQQLIEERSKELELKEKQIDERSKELELKTKQFGGAESNVKVEQVEGMPVDNVSKCLSADTQFVVKMDGRSLQLFLNERSTDHESMSSEVYRDLRLSLDPAKLVLDAMEGFYPPHLKKGDAVFEKDVVRRSCILLLEQLMKIAPQIHPYVKGKALKLAREWKEKMGAVVSNTLEVLGFMQLLASYKLASGFDTDELLKIFMVVSEHKQAPELCRELGFTENVPDLIDDLVKEDQVPVAVRFIFAFKLVDKFPPVPLLRYFLKRSKRIAKEKINMEKNPSTAKYRVIDERVTYVRAVIKCVVDHNLESQLPLKSLEQRIEQLLMHKEVNKQIKPARLIKTEVGLWYRDNTVMSSTTVPMQSKASASTHDPATDTMACILANMDGKNLQLFLNEHLEENQMMHKELYDALQMSSDSGKLVLDAMQGFYPPHSKKGGINIEASVIRRSCIYLLEILMRLSPPIKPHVKEAAMKLAVFWKEKTVVVEKNLLAILGFLLLVGTYGLASAFDTDELRSLFQTVVEHRYAPLLSQALGFPERIPVDNILHIQEKIDRSALENLQLNSIVPSSDVGPSNLCGGVPACIQLASDPAKLVLDAIQCCYHSNLGIQKRLNTNVIKNFSLLLIQLLRAPLAVKTCVKEGAMKFASDWKDNLKPQSHLEAWPFLLFLATYKVASSFDTSELLDLLEMVYNRKQAIDLFHALGLKDELPNFVNRLIQRALHLDAIRYIYAFDLIDKFPPASLLKGYFSHVKEVCKDVRREGRNSREAQEIAIKKEVAALNMIINCITSHGLESQYSPVQLKERVGQLLRQKTGQRSAALLRATKAQLPDVVDKRIVVKSKAQPQEEAHWRASVTSSPSSQSQTQEPQCGKKRFAQIPDHDVSSSTQQLNPAKKLCRKDLSTSGGVTNSNHLSSTCPTPIHQQCIQQLVQHPPAIFASETEPYLRAHSGHYSLGGASTPVPGIHMSSHLASQHGSGIPASGGFPPFGTQFGSAPNFNARPFKAEGTPYYSWSFPN</sequence>
<evidence type="ECO:0000256" key="4">
    <source>
        <dbReference type="ARBA" id="ARBA00023089"/>
    </source>
</evidence>
<accession>A0AAV6LH43</accession>
<evidence type="ECO:0000313" key="7">
    <source>
        <dbReference type="EMBL" id="KAG5563669.1"/>
    </source>
</evidence>
<evidence type="ECO:0000256" key="1">
    <source>
        <dbReference type="ARBA" id="ARBA00008956"/>
    </source>
</evidence>
<feature type="region of interest" description="Disordered" evidence="6">
    <location>
        <begin position="1114"/>
        <end position="1144"/>
    </location>
</feature>
<proteinExistence type="inferred from homology"/>
<dbReference type="Proteomes" id="UP000823749">
    <property type="component" value="Chromosome 1"/>
</dbReference>
<evidence type="ECO:0000256" key="3">
    <source>
        <dbReference type="ARBA" id="ARBA00022782"/>
    </source>
</evidence>
<dbReference type="PANTHER" id="PTHR31791">
    <property type="entry name" value="FRIGIDA-LIKE PROTEIN 3-RELATED"/>
    <property type="match status" value="1"/>
</dbReference>
<evidence type="ECO:0008006" key="9">
    <source>
        <dbReference type="Google" id="ProtNLM"/>
    </source>
</evidence>
<keyword evidence="5" id="KW-0175">Coiled coil</keyword>
<dbReference type="EMBL" id="JACTNZ010000001">
    <property type="protein sequence ID" value="KAG5563669.1"/>
    <property type="molecule type" value="Genomic_DNA"/>
</dbReference>
<gene>
    <name evidence="7" type="ORF">RHGRI_000013</name>
</gene>
<comment type="similarity">
    <text evidence="1">Belongs to the Frigida family.</text>
</comment>
<keyword evidence="3" id="KW-0221">Differentiation</keyword>
<keyword evidence="2" id="KW-0217">Developmental protein</keyword>
<keyword evidence="8" id="KW-1185">Reference proteome</keyword>
<dbReference type="InterPro" id="IPR012474">
    <property type="entry name" value="Frigida"/>
</dbReference>
<dbReference type="GO" id="GO:0030154">
    <property type="term" value="P:cell differentiation"/>
    <property type="evidence" value="ECO:0007669"/>
    <property type="project" value="UniProtKB-KW"/>
</dbReference>
<feature type="compositionally biased region" description="Low complexity" evidence="6">
    <location>
        <begin position="1125"/>
        <end position="1140"/>
    </location>
</feature>
<protein>
    <recommendedName>
        <fullName evidence="9">FRIGIDA-like protein</fullName>
    </recommendedName>
</protein>
<feature type="coiled-coil region" evidence="5">
    <location>
        <begin position="53"/>
        <end position="144"/>
    </location>
</feature>
<evidence type="ECO:0000256" key="6">
    <source>
        <dbReference type="SAM" id="MobiDB-lite"/>
    </source>
</evidence>
<dbReference type="Pfam" id="PF07899">
    <property type="entry name" value="Frigida"/>
    <property type="match status" value="3"/>
</dbReference>
<name>A0AAV6LH43_9ERIC</name>
<evidence type="ECO:0000256" key="5">
    <source>
        <dbReference type="SAM" id="Coils"/>
    </source>
</evidence>
<dbReference type="PANTHER" id="PTHR31791:SF47">
    <property type="entry name" value="INACTIVE FRIGIDA-LIKE PROTEIN 2"/>
    <property type="match status" value="1"/>
</dbReference>
<organism evidence="7 8">
    <name type="scientific">Rhododendron griersonianum</name>
    <dbReference type="NCBI Taxonomy" id="479676"/>
    <lineage>
        <taxon>Eukaryota</taxon>
        <taxon>Viridiplantae</taxon>
        <taxon>Streptophyta</taxon>
        <taxon>Embryophyta</taxon>
        <taxon>Tracheophyta</taxon>
        <taxon>Spermatophyta</taxon>
        <taxon>Magnoliopsida</taxon>
        <taxon>eudicotyledons</taxon>
        <taxon>Gunneridae</taxon>
        <taxon>Pentapetalae</taxon>
        <taxon>asterids</taxon>
        <taxon>Ericales</taxon>
        <taxon>Ericaceae</taxon>
        <taxon>Ericoideae</taxon>
        <taxon>Rhodoreae</taxon>
        <taxon>Rhododendron</taxon>
    </lineage>
</organism>
<evidence type="ECO:0000256" key="2">
    <source>
        <dbReference type="ARBA" id="ARBA00022473"/>
    </source>
</evidence>